<evidence type="ECO:0000313" key="2">
    <source>
        <dbReference type="EMBL" id="TFY56154.1"/>
    </source>
</evidence>
<evidence type="ECO:0000256" key="1">
    <source>
        <dbReference type="SAM" id="MobiDB-lite"/>
    </source>
</evidence>
<dbReference type="AlphaFoldDB" id="A0A4Y9Y0Z5"/>
<evidence type="ECO:0000313" key="3">
    <source>
        <dbReference type="Proteomes" id="UP000298390"/>
    </source>
</evidence>
<feature type="compositionally biased region" description="Polar residues" evidence="1">
    <location>
        <begin position="48"/>
        <end position="67"/>
    </location>
</feature>
<dbReference type="Proteomes" id="UP000298390">
    <property type="component" value="Unassembled WGS sequence"/>
</dbReference>
<sequence length="209" mass="23864">MVLAALHPWSQNATREARRLILSVLQSQKEPVGIHDLLKLVVEQEAQKSGASPSNADQQTLPTSSNTPEPPYPTHVIRSMKYLRSIVLPDLMRTKDVRRVYIQKELTPEEIEQRKRTVKGHRKQDTLASTTHGVWRFEFRNRPVLPKPKEEVILGEEVGVGADWSHLNRRRGRSRVLSVVRDVRWLKKLEKAREEALGESNETATVASS</sequence>
<accession>A0A4Y9Y0Z5</accession>
<feature type="region of interest" description="Disordered" evidence="1">
    <location>
        <begin position="48"/>
        <end position="73"/>
    </location>
</feature>
<name>A0A4Y9Y0Z5_9APHY</name>
<dbReference type="EMBL" id="SEKV01000528">
    <property type="protein sequence ID" value="TFY56154.1"/>
    <property type="molecule type" value="Genomic_DNA"/>
</dbReference>
<comment type="caution">
    <text evidence="2">The sequence shown here is derived from an EMBL/GenBank/DDBJ whole genome shotgun (WGS) entry which is preliminary data.</text>
</comment>
<reference evidence="2 3" key="1">
    <citation type="submission" date="2019-01" db="EMBL/GenBank/DDBJ databases">
        <title>Genome sequencing of the rare red list fungi Fomitopsis rosea.</title>
        <authorList>
            <person name="Buettner E."/>
            <person name="Kellner H."/>
        </authorList>
    </citation>
    <scope>NUCLEOTIDE SEQUENCE [LARGE SCALE GENOMIC DNA]</scope>
    <source>
        <strain evidence="2 3">DSM 105464</strain>
    </source>
</reference>
<gene>
    <name evidence="2" type="ORF">EVJ58_g7811</name>
</gene>
<protein>
    <submittedName>
        <fullName evidence="2">Uncharacterized protein</fullName>
    </submittedName>
</protein>
<organism evidence="2 3">
    <name type="scientific">Rhodofomes roseus</name>
    <dbReference type="NCBI Taxonomy" id="34475"/>
    <lineage>
        <taxon>Eukaryota</taxon>
        <taxon>Fungi</taxon>
        <taxon>Dikarya</taxon>
        <taxon>Basidiomycota</taxon>
        <taxon>Agaricomycotina</taxon>
        <taxon>Agaricomycetes</taxon>
        <taxon>Polyporales</taxon>
        <taxon>Rhodofomes</taxon>
    </lineage>
</organism>
<proteinExistence type="predicted"/>